<evidence type="ECO:0000256" key="3">
    <source>
        <dbReference type="ARBA" id="ARBA00023082"/>
    </source>
</evidence>
<keyword evidence="5 6" id="KW-0804">Transcription</keyword>
<dbReference type="eggNOG" id="COG1595">
    <property type="taxonomic scope" value="Bacteria"/>
</dbReference>
<evidence type="ECO:0000256" key="5">
    <source>
        <dbReference type="ARBA" id="ARBA00023163"/>
    </source>
</evidence>
<dbReference type="CDD" id="cd06171">
    <property type="entry name" value="Sigma70_r4"/>
    <property type="match status" value="1"/>
</dbReference>
<dbReference type="Gene3D" id="1.10.1740.10">
    <property type="match status" value="1"/>
</dbReference>
<dbReference type="NCBIfam" id="TIGR02937">
    <property type="entry name" value="sigma70-ECF"/>
    <property type="match status" value="1"/>
</dbReference>
<dbReference type="KEGG" id="ppr:PBPRA0960"/>
<dbReference type="GO" id="GO:0006352">
    <property type="term" value="P:DNA-templated transcription initiation"/>
    <property type="evidence" value="ECO:0007669"/>
    <property type="project" value="InterPro"/>
</dbReference>
<keyword evidence="11" id="KW-1185">Reference proteome</keyword>
<sequence length="211" mass="25256">MHPMKKTNNNRDVDTKLTGKFMIKQFFRKKTPDATVSVDMNKQRRYEALVRAWHRDLYRYAYWLCHDPHIAEDLVQETCLRAWRSLDSLQDDKAAKSWLITILRRENARRFERKQLDLVNIDDYAIADTHQQGTEMEMEQQMLHRQIMKLAPEYREPLVLQVMAGFNGDEIAEILGLNRNTVMTRLFRARNQLKDQIEKQSERRDHHNGRS</sequence>
<dbReference type="AlphaFoldDB" id="Q6LTK5"/>
<dbReference type="InterPro" id="IPR007627">
    <property type="entry name" value="RNA_pol_sigma70_r2"/>
</dbReference>
<evidence type="ECO:0000256" key="4">
    <source>
        <dbReference type="ARBA" id="ARBA00023125"/>
    </source>
</evidence>
<organism evidence="10 11">
    <name type="scientific">Photobacterium profundum (strain SS9)</name>
    <dbReference type="NCBI Taxonomy" id="298386"/>
    <lineage>
        <taxon>Bacteria</taxon>
        <taxon>Pseudomonadati</taxon>
        <taxon>Pseudomonadota</taxon>
        <taxon>Gammaproteobacteria</taxon>
        <taxon>Vibrionales</taxon>
        <taxon>Vibrionaceae</taxon>
        <taxon>Photobacterium</taxon>
    </lineage>
</organism>
<dbReference type="Proteomes" id="UP000000593">
    <property type="component" value="Chromosome 1"/>
</dbReference>
<dbReference type="PROSITE" id="PS01063">
    <property type="entry name" value="SIGMA70_ECF"/>
    <property type="match status" value="1"/>
</dbReference>
<evidence type="ECO:0000259" key="8">
    <source>
        <dbReference type="Pfam" id="PF04542"/>
    </source>
</evidence>
<dbReference type="InterPro" id="IPR039425">
    <property type="entry name" value="RNA_pol_sigma-70-like"/>
</dbReference>
<feature type="domain" description="RNA polymerase sigma-70 region 2" evidence="8">
    <location>
        <begin position="49"/>
        <end position="115"/>
    </location>
</feature>
<dbReference type="GO" id="GO:0016987">
    <property type="term" value="F:sigma factor activity"/>
    <property type="evidence" value="ECO:0007669"/>
    <property type="project" value="UniProtKB-KW"/>
</dbReference>
<evidence type="ECO:0000256" key="2">
    <source>
        <dbReference type="ARBA" id="ARBA00023015"/>
    </source>
</evidence>
<keyword evidence="3 6" id="KW-0731">Sigma factor</keyword>
<dbReference type="InterPro" id="IPR036388">
    <property type="entry name" value="WH-like_DNA-bd_sf"/>
</dbReference>
<gene>
    <name evidence="10" type="primary">SO3096</name>
    <name evidence="10" type="ordered locus">PBPRA0960</name>
</gene>
<dbReference type="Pfam" id="PF08281">
    <property type="entry name" value="Sigma70_r4_2"/>
    <property type="match status" value="1"/>
</dbReference>
<name>Q6LTK5_PHOPR</name>
<feature type="domain" description="RNA polymerase sigma factor 70 region 4 type 2" evidence="9">
    <location>
        <begin position="141"/>
        <end position="193"/>
    </location>
</feature>
<feature type="coiled-coil region" evidence="7">
    <location>
        <begin position="183"/>
        <end position="210"/>
    </location>
</feature>
<dbReference type="GO" id="GO:0003677">
    <property type="term" value="F:DNA binding"/>
    <property type="evidence" value="ECO:0007669"/>
    <property type="project" value="UniProtKB-KW"/>
</dbReference>
<dbReference type="Gene3D" id="1.10.10.10">
    <property type="entry name" value="Winged helix-like DNA-binding domain superfamily/Winged helix DNA-binding domain"/>
    <property type="match status" value="1"/>
</dbReference>
<comment type="similarity">
    <text evidence="1 6">Belongs to the sigma-70 factor family. ECF subfamily.</text>
</comment>
<protein>
    <recommendedName>
        <fullName evidence="6">RNA polymerase sigma factor</fullName>
    </recommendedName>
</protein>
<evidence type="ECO:0000256" key="6">
    <source>
        <dbReference type="RuleBase" id="RU000716"/>
    </source>
</evidence>
<reference evidence="11" key="1">
    <citation type="journal article" date="2005" name="Science">
        <title>Life at depth: Photobacterium profundum genome sequence and expression analysis.</title>
        <authorList>
            <person name="Vezzi A."/>
            <person name="Campanaro S."/>
            <person name="D'Angelo M."/>
            <person name="Simonato F."/>
            <person name="Vitulo N."/>
            <person name="Lauro F.M."/>
            <person name="Cestaro A."/>
            <person name="Malacrida G."/>
            <person name="Simionati B."/>
            <person name="Cannata N."/>
            <person name="Romualdi C."/>
            <person name="Bartlett D.H."/>
            <person name="Valle G."/>
        </authorList>
    </citation>
    <scope>NUCLEOTIDE SEQUENCE [LARGE SCALE GENOMIC DNA]</scope>
    <source>
        <strain evidence="11">ATCC BAA-1253 / SS9</strain>
    </source>
</reference>
<keyword evidence="2 6" id="KW-0805">Transcription regulation</keyword>
<accession>Q6LTK5</accession>
<dbReference type="InterPro" id="IPR013324">
    <property type="entry name" value="RNA_pol_sigma_r3/r4-like"/>
</dbReference>
<dbReference type="Pfam" id="PF04542">
    <property type="entry name" value="Sigma70_r2"/>
    <property type="match status" value="1"/>
</dbReference>
<dbReference type="SUPFAM" id="SSF88946">
    <property type="entry name" value="Sigma2 domain of RNA polymerase sigma factors"/>
    <property type="match status" value="1"/>
</dbReference>
<proteinExistence type="inferred from homology"/>
<dbReference type="EMBL" id="CR378666">
    <property type="protein sequence ID" value="CAG19371.1"/>
    <property type="molecule type" value="Genomic_DNA"/>
</dbReference>
<dbReference type="InterPro" id="IPR013325">
    <property type="entry name" value="RNA_pol_sigma_r2"/>
</dbReference>
<keyword evidence="4 6" id="KW-0238">DNA-binding</keyword>
<evidence type="ECO:0000313" key="11">
    <source>
        <dbReference type="Proteomes" id="UP000000593"/>
    </source>
</evidence>
<evidence type="ECO:0000313" key="10">
    <source>
        <dbReference type="EMBL" id="CAG19371.1"/>
    </source>
</evidence>
<dbReference type="STRING" id="298386.PBPRA0960"/>
<dbReference type="InterPro" id="IPR013249">
    <property type="entry name" value="RNA_pol_sigma70_r4_t2"/>
</dbReference>
<evidence type="ECO:0000259" key="9">
    <source>
        <dbReference type="Pfam" id="PF08281"/>
    </source>
</evidence>
<dbReference type="SUPFAM" id="SSF88659">
    <property type="entry name" value="Sigma3 and sigma4 domains of RNA polymerase sigma factors"/>
    <property type="match status" value="1"/>
</dbReference>
<dbReference type="InterPro" id="IPR000838">
    <property type="entry name" value="RNA_pol_sigma70_ECF_CS"/>
</dbReference>
<dbReference type="NCBIfam" id="NF009170">
    <property type="entry name" value="PRK12517.1"/>
    <property type="match status" value="1"/>
</dbReference>
<keyword evidence="7" id="KW-0175">Coiled coil</keyword>
<dbReference type="InterPro" id="IPR014284">
    <property type="entry name" value="RNA_pol_sigma-70_dom"/>
</dbReference>
<dbReference type="PANTHER" id="PTHR43133">
    <property type="entry name" value="RNA POLYMERASE ECF-TYPE SIGMA FACTO"/>
    <property type="match status" value="1"/>
</dbReference>
<dbReference type="HOGENOM" id="CLU_047691_3_1_6"/>
<evidence type="ECO:0000256" key="1">
    <source>
        <dbReference type="ARBA" id="ARBA00010641"/>
    </source>
</evidence>
<dbReference type="PANTHER" id="PTHR43133:SF51">
    <property type="entry name" value="RNA POLYMERASE SIGMA FACTOR"/>
    <property type="match status" value="1"/>
</dbReference>
<evidence type="ECO:0000256" key="7">
    <source>
        <dbReference type="SAM" id="Coils"/>
    </source>
</evidence>